<proteinExistence type="inferred from homology"/>
<dbReference type="InterPro" id="IPR023996">
    <property type="entry name" value="TonB-dep_OMP_SusC/RagA"/>
</dbReference>
<comment type="similarity">
    <text evidence="10 11">Belongs to the TonB-dependent receptor family.</text>
</comment>
<feature type="domain" description="TonB-dependent receptor plug" evidence="14">
    <location>
        <begin position="119"/>
        <end position="223"/>
    </location>
</feature>
<evidence type="ECO:0000256" key="10">
    <source>
        <dbReference type="PROSITE-ProRule" id="PRU01360"/>
    </source>
</evidence>
<dbReference type="Gene3D" id="2.40.170.20">
    <property type="entry name" value="TonB-dependent receptor, beta-barrel domain"/>
    <property type="match status" value="1"/>
</dbReference>
<evidence type="ECO:0000256" key="9">
    <source>
        <dbReference type="ARBA" id="ARBA00023237"/>
    </source>
</evidence>
<evidence type="ECO:0000256" key="11">
    <source>
        <dbReference type="RuleBase" id="RU003357"/>
    </source>
</evidence>
<evidence type="ECO:0000313" key="15">
    <source>
        <dbReference type="EMBL" id="MBA6154050.1"/>
    </source>
</evidence>
<evidence type="ECO:0000256" key="4">
    <source>
        <dbReference type="ARBA" id="ARBA00022692"/>
    </source>
</evidence>
<keyword evidence="16" id="KW-1185">Reference proteome</keyword>
<keyword evidence="7 10" id="KW-0472">Membrane</keyword>
<dbReference type="InterPro" id="IPR039426">
    <property type="entry name" value="TonB-dep_rcpt-like"/>
</dbReference>
<dbReference type="InterPro" id="IPR023997">
    <property type="entry name" value="TonB-dep_OMP_SusC/RagA_CS"/>
</dbReference>
<dbReference type="PANTHER" id="PTHR30069:SF29">
    <property type="entry name" value="HEMOGLOBIN AND HEMOGLOBIN-HAPTOGLOBIN-BINDING PROTEIN 1-RELATED"/>
    <property type="match status" value="1"/>
</dbReference>
<sequence length="1076" mass="118548">MKLKLTWLMTLFMAFVMQFSFAQEKTVSGTVTSVEDGLPLPGVSIIVKGTTRGVQTDFDGNYSIDVRVGETLAFSFVSMKPTEVVIGASNTYDVAMEEDIAALDEVIIVGYGTTTRQAYAGTAKTVEAENIEFKNYSNVSQSLAGEAAGVSVINTSGQPGSTSTIRIRGFGSVNGNRAPLYVVDGVPFSGSLNAINPSDIQSTTILKDATATAIYGSRGANGVVLITTKSGSSRETYVEVDVKTGVSTQLIPRYQVITSPEESIGLIWEAKVNRERLSGNPDPIGTVNNTLFTNAIVAPGYNMWNVADGAELIDPATGQVRPGVTRRYTPERFEDLAFNAAYRTEANLRMGGGTDKSKYFFSTGYLDDNGYAINTSYKRYTTRLNINTDIKEWFNVGANIGYTYSESLNNGQTDGAENIFEFADKMNPIYPVYLRDNNYQLVPDPIFGGYQYDYGTNSGFRPRPNANNLNPIASALYDHVGSKRHEINASFNGKIKLTSDLTFETTFGAQYYNNNYKSMGNQFYGVATANAGDLFMRQTEVRTINFLQLLRYKKSFGNHNLEVLAAHESNEFKRTYGTQFKGKAIIPGELELDNYIVNLSPATGYSEARTLESYFGQINYNFDNKYYLTGSVRRDGSSRFYKNKWDTFGSIGAAWVMSNEEFLRNSDLLTFLKLKASYGITGDENGVGFYTGINTFDVTNLNGEFAITPNLFANPNLTWETAKQYQAGVEFTLGNFLDVGLDYFIKDTDNLIFDRRISPSSGVALLTVNDGVLRNSGFEFDLTGHFIRKENVALSLSLNGAMFNNELTTMPIDPETGEPSTFNNVGRYGYSKGSSIFDFYMREYAGVDPDDGFPTWIQHFDDVNGNGVFDAGDKAIGSLTKYLNENDGVNVGSRVTKTYADATEKYVGKSGIPDVSGAFRLNAKIHDFNISAQFAYSIGGYGYDAQYAELMHDNNGGITAQNRHIDVRNRWREPGDITDVPLIADRVIPNVNSLSSRFITKTDYLALNNLLIGYTLPSKYSERIGVSGFNIYASGDNLFFKGERKGFNPTTSESGSSGRALYAPLTTFTLGVRVKI</sequence>
<evidence type="ECO:0000256" key="5">
    <source>
        <dbReference type="ARBA" id="ARBA00022729"/>
    </source>
</evidence>
<evidence type="ECO:0000256" key="3">
    <source>
        <dbReference type="ARBA" id="ARBA00022452"/>
    </source>
</evidence>
<evidence type="ECO:0000313" key="16">
    <source>
        <dbReference type="Proteomes" id="UP000541857"/>
    </source>
</evidence>
<evidence type="ECO:0000259" key="14">
    <source>
        <dbReference type="Pfam" id="PF07715"/>
    </source>
</evidence>
<dbReference type="InterPro" id="IPR000531">
    <property type="entry name" value="Beta-barrel_TonB"/>
</dbReference>
<dbReference type="InterPro" id="IPR037066">
    <property type="entry name" value="Plug_dom_sf"/>
</dbReference>
<evidence type="ECO:0000256" key="7">
    <source>
        <dbReference type="ARBA" id="ARBA00023136"/>
    </source>
</evidence>
<evidence type="ECO:0000259" key="13">
    <source>
        <dbReference type="Pfam" id="PF00593"/>
    </source>
</evidence>
<dbReference type="AlphaFoldDB" id="A0A7W2M7D0"/>
<evidence type="ECO:0000256" key="2">
    <source>
        <dbReference type="ARBA" id="ARBA00022448"/>
    </source>
</evidence>
<accession>A0A7W2M7D0</accession>
<dbReference type="NCBIfam" id="TIGR04057">
    <property type="entry name" value="SusC_RagA_signa"/>
    <property type="match status" value="1"/>
</dbReference>
<comment type="caution">
    <text evidence="15">The sequence shown here is derived from an EMBL/GenBank/DDBJ whole genome shotgun (WGS) entry which is preliminary data.</text>
</comment>
<dbReference type="Proteomes" id="UP000541857">
    <property type="component" value="Unassembled WGS sequence"/>
</dbReference>
<evidence type="ECO:0000256" key="8">
    <source>
        <dbReference type="ARBA" id="ARBA00023170"/>
    </source>
</evidence>
<dbReference type="RefSeq" id="WP_182206335.1">
    <property type="nucleotide sequence ID" value="NZ_JACGLT010000014.1"/>
</dbReference>
<feature type="chain" id="PRO_5031061506" evidence="12">
    <location>
        <begin position="23"/>
        <end position="1076"/>
    </location>
</feature>
<name>A0A7W2M7D0_9FLAO</name>
<organism evidence="15 16">
    <name type="scientific">Gelidibacter maritimus</name>
    <dbReference type="NCBI Taxonomy" id="2761487"/>
    <lineage>
        <taxon>Bacteria</taxon>
        <taxon>Pseudomonadati</taxon>
        <taxon>Bacteroidota</taxon>
        <taxon>Flavobacteriia</taxon>
        <taxon>Flavobacteriales</taxon>
        <taxon>Flavobacteriaceae</taxon>
        <taxon>Gelidibacter</taxon>
    </lineage>
</organism>
<dbReference type="SUPFAM" id="SSF56935">
    <property type="entry name" value="Porins"/>
    <property type="match status" value="1"/>
</dbReference>
<keyword evidence="9 10" id="KW-0998">Cell outer membrane</keyword>
<dbReference type="PANTHER" id="PTHR30069">
    <property type="entry name" value="TONB-DEPENDENT OUTER MEMBRANE RECEPTOR"/>
    <property type="match status" value="1"/>
</dbReference>
<dbReference type="GO" id="GO:0044718">
    <property type="term" value="P:siderophore transmembrane transport"/>
    <property type="evidence" value="ECO:0007669"/>
    <property type="project" value="TreeGrafter"/>
</dbReference>
<dbReference type="Pfam" id="PF13715">
    <property type="entry name" value="CarbopepD_reg_2"/>
    <property type="match status" value="1"/>
</dbReference>
<dbReference type="InterPro" id="IPR012910">
    <property type="entry name" value="Plug_dom"/>
</dbReference>
<dbReference type="Gene3D" id="2.170.130.10">
    <property type="entry name" value="TonB-dependent receptor, plug domain"/>
    <property type="match status" value="1"/>
</dbReference>
<evidence type="ECO:0000256" key="1">
    <source>
        <dbReference type="ARBA" id="ARBA00004571"/>
    </source>
</evidence>
<evidence type="ECO:0000256" key="6">
    <source>
        <dbReference type="ARBA" id="ARBA00023077"/>
    </source>
</evidence>
<keyword evidence="4 10" id="KW-0812">Transmembrane</keyword>
<dbReference type="Pfam" id="PF07715">
    <property type="entry name" value="Plug"/>
    <property type="match status" value="1"/>
</dbReference>
<protein>
    <submittedName>
        <fullName evidence="15">SusC/RagA family TonB-linked outer membrane protein</fullName>
    </submittedName>
</protein>
<feature type="domain" description="TonB-dependent receptor-like beta-barrel" evidence="13">
    <location>
        <begin position="442"/>
        <end position="922"/>
    </location>
</feature>
<dbReference type="InterPro" id="IPR036942">
    <property type="entry name" value="Beta-barrel_TonB_sf"/>
</dbReference>
<dbReference type="Gene3D" id="2.60.40.1120">
    <property type="entry name" value="Carboxypeptidase-like, regulatory domain"/>
    <property type="match status" value="1"/>
</dbReference>
<keyword evidence="5 12" id="KW-0732">Signal</keyword>
<dbReference type="PROSITE" id="PS52016">
    <property type="entry name" value="TONB_DEPENDENT_REC_3"/>
    <property type="match status" value="1"/>
</dbReference>
<gene>
    <name evidence="15" type="ORF">H3Z82_15095</name>
</gene>
<dbReference type="InterPro" id="IPR008969">
    <property type="entry name" value="CarboxyPept-like_regulatory"/>
</dbReference>
<dbReference type="NCBIfam" id="TIGR04056">
    <property type="entry name" value="OMP_RagA_SusC"/>
    <property type="match status" value="1"/>
</dbReference>
<keyword evidence="3 10" id="KW-1134">Transmembrane beta strand</keyword>
<keyword evidence="8" id="KW-0675">Receptor</keyword>
<reference evidence="15 16" key="1">
    <citation type="submission" date="2020-07" db="EMBL/GenBank/DDBJ databases">
        <title>Bacterium isolated from marine sediment.</title>
        <authorList>
            <person name="Shang D."/>
        </authorList>
    </citation>
    <scope>NUCLEOTIDE SEQUENCE [LARGE SCALE GENOMIC DNA]</scope>
    <source>
        <strain evidence="15 16">F6074</strain>
    </source>
</reference>
<comment type="subcellular location">
    <subcellularLocation>
        <location evidence="1 10">Cell outer membrane</location>
        <topology evidence="1 10">Multi-pass membrane protein</topology>
    </subcellularLocation>
</comment>
<dbReference type="GO" id="GO:0009279">
    <property type="term" value="C:cell outer membrane"/>
    <property type="evidence" value="ECO:0007669"/>
    <property type="project" value="UniProtKB-SubCell"/>
</dbReference>
<dbReference type="SUPFAM" id="SSF49464">
    <property type="entry name" value="Carboxypeptidase regulatory domain-like"/>
    <property type="match status" value="1"/>
</dbReference>
<dbReference type="Pfam" id="PF00593">
    <property type="entry name" value="TonB_dep_Rec_b-barrel"/>
    <property type="match status" value="1"/>
</dbReference>
<evidence type="ECO:0000256" key="12">
    <source>
        <dbReference type="SAM" id="SignalP"/>
    </source>
</evidence>
<dbReference type="GO" id="GO:0015344">
    <property type="term" value="F:siderophore uptake transmembrane transporter activity"/>
    <property type="evidence" value="ECO:0007669"/>
    <property type="project" value="TreeGrafter"/>
</dbReference>
<feature type="signal peptide" evidence="12">
    <location>
        <begin position="1"/>
        <end position="22"/>
    </location>
</feature>
<dbReference type="EMBL" id="JACGLT010000014">
    <property type="protein sequence ID" value="MBA6154050.1"/>
    <property type="molecule type" value="Genomic_DNA"/>
</dbReference>
<keyword evidence="6 11" id="KW-0798">TonB box</keyword>
<keyword evidence="2 10" id="KW-0813">Transport</keyword>